<dbReference type="InterPro" id="IPR001806">
    <property type="entry name" value="Small_GTPase"/>
</dbReference>
<dbReference type="GO" id="GO:0005525">
    <property type="term" value="F:GTP binding"/>
    <property type="evidence" value="ECO:0007669"/>
    <property type="project" value="InterPro"/>
</dbReference>
<dbReference type="GO" id="GO:0003924">
    <property type="term" value="F:GTPase activity"/>
    <property type="evidence" value="ECO:0007669"/>
    <property type="project" value="InterPro"/>
</dbReference>
<reference evidence="1" key="1">
    <citation type="submission" date="2020-08" db="EMBL/GenBank/DDBJ databases">
        <title>Multicomponent nature underlies the extraordinary mechanical properties of spider dragline silk.</title>
        <authorList>
            <person name="Kono N."/>
            <person name="Nakamura H."/>
            <person name="Mori M."/>
            <person name="Yoshida Y."/>
            <person name="Ohtoshi R."/>
            <person name="Malay A.D."/>
            <person name="Moran D.A.P."/>
            <person name="Tomita M."/>
            <person name="Numata K."/>
            <person name="Arakawa K."/>
        </authorList>
    </citation>
    <scope>NUCLEOTIDE SEQUENCE</scope>
</reference>
<dbReference type="Proteomes" id="UP000887013">
    <property type="component" value="Unassembled WGS sequence"/>
</dbReference>
<evidence type="ECO:0000313" key="2">
    <source>
        <dbReference type="Proteomes" id="UP000887013"/>
    </source>
</evidence>
<sequence>MVEMFLRRCKQNVSEAQDSNVLAMMPLKQTVIIARLILAKVFEKGTFLINPGEKCPIVIVGNKTDLVNERQVFPPMVKEVINPCGGTSVYLETSAKLEKNVKQLFAVLIQLIHPTPGRTGLCCA</sequence>
<protein>
    <submittedName>
        <fullName evidence="1">Uncharacterized protein</fullName>
    </submittedName>
</protein>
<dbReference type="OrthoDB" id="265044at2759"/>
<dbReference type="EMBL" id="BMAW01000426">
    <property type="protein sequence ID" value="GFS68885.1"/>
    <property type="molecule type" value="Genomic_DNA"/>
</dbReference>
<dbReference type="Gene3D" id="3.40.50.300">
    <property type="entry name" value="P-loop containing nucleotide triphosphate hydrolases"/>
    <property type="match status" value="1"/>
</dbReference>
<evidence type="ECO:0000313" key="1">
    <source>
        <dbReference type="EMBL" id="GFS68885.1"/>
    </source>
</evidence>
<accession>A0A8X6MN03</accession>
<dbReference type="AlphaFoldDB" id="A0A8X6MN03"/>
<gene>
    <name evidence="1" type="ORF">NPIL_456571</name>
</gene>
<organism evidence="1 2">
    <name type="scientific">Nephila pilipes</name>
    <name type="common">Giant wood spider</name>
    <name type="synonym">Nephila maculata</name>
    <dbReference type="NCBI Taxonomy" id="299642"/>
    <lineage>
        <taxon>Eukaryota</taxon>
        <taxon>Metazoa</taxon>
        <taxon>Ecdysozoa</taxon>
        <taxon>Arthropoda</taxon>
        <taxon>Chelicerata</taxon>
        <taxon>Arachnida</taxon>
        <taxon>Araneae</taxon>
        <taxon>Araneomorphae</taxon>
        <taxon>Entelegynae</taxon>
        <taxon>Araneoidea</taxon>
        <taxon>Nephilidae</taxon>
        <taxon>Nephila</taxon>
    </lineage>
</organism>
<name>A0A8X6MN03_NEPPI</name>
<dbReference type="Pfam" id="PF00071">
    <property type="entry name" value="Ras"/>
    <property type="match status" value="1"/>
</dbReference>
<keyword evidence="2" id="KW-1185">Reference proteome</keyword>
<proteinExistence type="predicted"/>
<dbReference type="PRINTS" id="PR00449">
    <property type="entry name" value="RASTRNSFRMNG"/>
</dbReference>
<comment type="caution">
    <text evidence="1">The sequence shown here is derived from an EMBL/GenBank/DDBJ whole genome shotgun (WGS) entry which is preliminary data.</text>
</comment>
<dbReference type="SUPFAM" id="SSF52540">
    <property type="entry name" value="P-loop containing nucleoside triphosphate hydrolases"/>
    <property type="match status" value="1"/>
</dbReference>
<dbReference type="InterPro" id="IPR027417">
    <property type="entry name" value="P-loop_NTPase"/>
</dbReference>